<feature type="transmembrane region" description="Helical" evidence="6">
    <location>
        <begin position="114"/>
        <end position="138"/>
    </location>
</feature>
<dbReference type="RefSeq" id="WP_234039605.1">
    <property type="nucleotide sequence ID" value="NZ_JAENIQ020000004.1"/>
</dbReference>
<evidence type="ECO:0000256" key="1">
    <source>
        <dbReference type="ARBA" id="ARBA00004141"/>
    </source>
</evidence>
<keyword evidence="4 6" id="KW-1133">Transmembrane helix</keyword>
<name>A0A9Q4GJ69_9CORY</name>
<keyword evidence="5 6" id="KW-0472">Membrane</keyword>
<comment type="subcellular location">
    <subcellularLocation>
        <location evidence="1">Membrane</location>
        <topology evidence="1">Multi-pass membrane protein</topology>
    </subcellularLocation>
</comment>
<dbReference type="EMBL" id="JAPMKU010000004">
    <property type="protein sequence ID" value="MCX7469071.1"/>
    <property type="molecule type" value="Genomic_DNA"/>
</dbReference>
<dbReference type="PANTHER" id="PTHR30028">
    <property type="entry name" value="UPF0014 INNER MEMBRANE PROTEIN YBBM-RELATED"/>
    <property type="match status" value="1"/>
</dbReference>
<feature type="transmembrane region" description="Helical" evidence="6">
    <location>
        <begin position="69"/>
        <end position="93"/>
    </location>
</feature>
<keyword evidence="3 6" id="KW-0812">Transmembrane</keyword>
<evidence type="ECO:0000256" key="2">
    <source>
        <dbReference type="ARBA" id="ARBA00005268"/>
    </source>
</evidence>
<evidence type="ECO:0000256" key="5">
    <source>
        <dbReference type="ARBA" id="ARBA00023136"/>
    </source>
</evidence>
<dbReference type="Pfam" id="PF03649">
    <property type="entry name" value="UPF0014"/>
    <property type="match status" value="1"/>
</dbReference>
<dbReference type="Proteomes" id="UP001071478">
    <property type="component" value="Unassembled WGS sequence"/>
</dbReference>
<gene>
    <name evidence="7" type="ORF">OS129_09310</name>
</gene>
<accession>A0A9Q4GJ69</accession>
<dbReference type="PANTHER" id="PTHR30028:SF0">
    <property type="entry name" value="PROTEIN ALUMINUM SENSITIVE 3"/>
    <property type="match status" value="1"/>
</dbReference>
<proteinExistence type="inferred from homology"/>
<dbReference type="GO" id="GO:0005886">
    <property type="term" value="C:plasma membrane"/>
    <property type="evidence" value="ECO:0007669"/>
    <property type="project" value="TreeGrafter"/>
</dbReference>
<comment type="similarity">
    <text evidence="2">Belongs to the UPF0014 family.</text>
</comment>
<feature type="transmembrane region" description="Helical" evidence="6">
    <location>
        <begin position="12"/>
        <end position="32"/>
    </location>
</feature>
<sequence length="267" mass="28388">MPETRSTMFNFGWPLVVALVLLVVVAAVFARLGRTEHAAVIPWAAVRATVQLMILGLILDFAVSRLWAVILFLVAIILTAAQTAHSRIITARIGQHVPRRERPRPTAGRRIREILTLTVPVGLMPLILVACLLLAGILDMRGLAVIPVAGILIGHGMAVSALTGRRVHEELRAGRGEVEAALSLGFTDGQARMLVAERAASAALVPTIDTTKTVGMVTIPGAFVGMVLGGATPLEAGIMQLFVIIAILAVATAALTITEYLVVWRLL</sequence>
<feature type="transmembrane region" description="Helical" evidence="6">
    <location>
        <begin position="44"/>
        <end position="63"/>
    </location>
</feature>
<evidence type="ECO:0000313" key="8">
    <source>
        <dbReference type="Proteomes" id="UP001071478"/>
    </source>
</evidence>
<evidence type="ECO:0000256" key="6">
    <source>
        <dbReference type="SAM" id="Phobius"/>
    </source>
</evidence>
<comment type="caution">
    <text evidence="7">The sequence shown here is derived from an EMBL/GenBank/DDBJ whole genome shotgun (WGS) entry which is preliminary data.</text>
</comment>
<feature type="transmembrane region" description="Helical" evidence="6">
    <location>
        <begin position="214"/>
        <end position="232"/>
    </location>
</feature>
<dbReference type="InterPro" id="IPR005226">
    <property type="entry name" value="UPF0014_fam"/>
</dbReference>
<dbReference type="AlphaFoldDB" id="A0A9Q4GJ69"/>
<organism evidence="7 8">
    <name type="scientific">Corynebacterium pygosceleis</name>
    <dbReference type="NCBI Taxonomy" id="2800406"/>
    <lineage>
        <taxon>Bacteria</taxon>
        <taxon>Bacillati</taxon>
        <taxon>Actinomycetota</taxon>
        <taxon>Actinomycetes</taxon>
        <taxon>Mycobacteriales</taxon>
        <taxon>Corynebacteriaceae</taxon>
        <taxon>Corynebacterium</taxon>
    </lineage>
</organism>
<protein>
    <submittedName>
        <fullName evidence="7">ABC transporter permease</fullName>
    </submittedName>
</protein>
<evidence type="ECO:0000313" key="7">
    <source>
        <dbReference type="EMBL" id="MCX7469071.1"/>
    </source>
</evidence>
<feature type="transmembrane region" description="Helical" evidence="6">
    <location>
        <begin position="238"/>
        <end position="263"/>
    </location>
</feature>
<feature type="transmembrane region" description="Helical" evidence="6">
    <location>
        <begin position="144"/>
        <end position="162"/>
    </location>
</feature>
<evidence type="ECO:0000256" key="3">
    <source>
        <dbReference type="ARBA" id="ARBA00022692"/>
    </source>
</evidence>
<evidence type="ECO:0000256" key="4">
    <source>
        <dbReference type="ARBA" id="ARBA00022989"/>
    </source>
</evidence>
<reference evidence="7" key="1">
    <citation type="submission" date="2022-11" db="EMBL/GenBank/DDBJ databases">
        <title>Corynebacterium sp. isolated from Penguins.</title>
        <authorList>
            <person name="Sedlar K."/>
            <person name="Svec P."/>
        </authorList>
    </citation>
    <scope>NUCLEOTIDE SEQUENCE</scope>
    <source>
        <strain evidence="7">P7374</strain>
    </source>
</reference>